<name>A0A6N7USJ6_9FIRM</name>
<feature type="transmembrane region" description="Helical" evidence="7">
    <location>
        <begin position="284"/>
        <end position="307"/>
    </location>
</feature>
<evidence type="ECO:0000256" key="1">
    <source>
        <dbReference type="ARBA" id="ARBA00004141"/>
    </source>
</evidence>
<reference evidence="9 10" key="1">
    <citation type="submission" date="2019-08" db="EMBL/GenBank/DDBJ databases">
        <title>In-depth cultivation of the pig gut microbiome towards novel bacterial diversity and tailored functional studies.</title>
        <authorList>
            <person name="Wylensek D."/>
            <person name="Hitch T.C.A."/>
            <person name="Clavel T."/>
        </authorList>
    </citation>
    <scope>NUCLEOTIDE SEQUENCE [LARGE SCALE GENOMIC DNA]</scope>
    <source>
        <strain evidence="9 10">68-1-5</strain>
    </source>
</reference>
<dbReference type="InterPro" id="IPR003362">
    <property type="entry name" value="Bact_transf"/>
</dbReference>
<dbReference type="GO" id="GO:0016780">
    <property type="term" value="F:phosphotransferase activity, for other substituted phosphate groups"/>
    <property type="evidence" value="ECO:0007669"/>
    <property type="project" value="TreeGrafter"/>
</dbReference>
<keyword evidence="10" id="KW-1185">Reference proteome</keyword>
<proteinExistence type="inferred from homology"/>
<dbReference type="GO" id="GO:0016020">
    <property type="term" value="C:membrane"/>
    <property type="evidence" value="ECO:0007669"/>
    <property type="project" value="UniProtKB-SubCell"/>
</dbReference>
<dbReference type="Pfam" id="PF02397">
    <property type="entry name" value="Bac_transf"/>
    <property type="match status" value="1"/>
</dbReference>
<evidence type="ECO:0000256" key="6">
    <source>
        <dbReference type="ARBA" id="ARBA00023136"/>
    </source>
</evidence>
<dbReference type="PANTHER" id="PTHR30576">
    <property type="entry name" value="COLANIC BIOSYNTHESIS UDP-GLUCOSE LIPID CARRIER TRANSFERASE"/>
    <property type="match status" value="1"/>
</dbReference>
<feature type="transmembrane region" description="Helical" evidence="7">
    <location>
        <begin position="12"/>
        <end position="34"/>
    </location>
</feature>
<sequence>MYSKARSGWMKHIDFIMLDQICLGLSFAVAFFLHGRDWSRTVGKQAYWKMFLVLLLLQVFVTVFFETFRNVLKRGYYEELKATFKNTALIFLMLSAYLLLAGIGDEYCKMIWILTGGIYLALTYGVRSLWKRRLFHKKKKQIGKHSLLILTTRELADTVIQRIRENNYGRFRIRGIILTDDGKKEEQIQGIPVVAEMSTVLEYIRTEWVDEIFLHLAGRQEAYQDLIAQCVKMGVTVHCNHPEMEENDFLGKRLVERMNSYTVLTYSANVITSRQAAVKRAIDILGGTVGCLITLGLLLVIGPIIYIQSPGPVFFSQERVGKNGRRFKIYKFRSMYLDAEGRKKELLKKNRNKEGLMFKVEDDPRIIGNYKGPGRGIGSFIRKTSLDEFPQFWNVLKGEMSLVGTRPPLVEEWERYSKHHRARMATIPGMTGLWQVNGRSEVTDFEKVVKWDVEYIENWSMELDFRLILQTVGVMISGKGSM</sequence>
<keyword evidence="4 7" id="KW-0812">Transmembrane</keyword>
<evidence type="ECO:0000256" key="7">
    <source>
        <dbReference type="SAM" id="Phobius"/>
    </source>
</evidence>
<gene>
    <name evidence="9" type="ORF">FYJ34_06810</name>
</gene>
<evidence type="ECO:0000313" key="10">
    <source>
        <dbReference type="Proteomes" id="UP000434409"/>
    </source>
</evidence>
<evidence type="ECO:0000256" key="4">
    <source>
        <dbReference type="ARBA" id="ARBA00022692"/>
    </source>
</evidence>
<accession>A0A6N7USJ6</accession>
<evidence type="ECO:0000256" key="3">
    <source>
        <dbReference type="ARBA" id="ARBA00022679"/>
    </source>
</evidence>
<dbReference type="Pfam" id="PF13727">
    <property type="entry name" value="CoA_binding_3"/>
    <property type="match status" value="1"/>
</dbReference>
<dbReference type="EMBL" id="VULY01000018">
    <property type="protein sequence ID" value="MSR93971.1"/>
    <property type="molecule type" value="Genomic_DNA"/>
</dbReference>
<dbReference type="InterPro" id="IPR017475">
    <property type="entry name" value="EPS_sugar_tfrase"/>
</dbReference>
<evidence type="ECO:0000256" key="2">
    <source>
        <dbReference type="ARBA" id="ARBA00006464"/>
    </source>
</evidence>
<organism evidence="9 10">
    <name type="scientific">Suipraeoptans intestinalis</name>
    <dbReference type="NCBI Taxonomy" id="2606628"/>
    <lineage>
        <taxon>Bacteria</taxon>
        <taxon>Bacillati</taxon>
        <taxon>Bacillota</taxon>
        <taxon>Clostridia</taxon>
        <taxon>Lachnospirales</taxon>
        <taxon>Lachnospiraceae</taxon>
        <taxon>Suipraeoptans</taxon>
    </lineage>
</organism>
<keyword evidence="5 7" id="KW-1133">Transmembrane helix</keyword>
<evidence type="ECO:0000259" key="8">
    <source>
        <dbReference type="Pfam" id="PF02397"/>
    </source>
</evidence>
<comment type="subcellular location">
    <subcellularLocation>
        <location evidence="1">Membrane</location>
        <topology evidence="1">Multi-pass membrane protein</topology>
    </subcellularLocation>
</comment>
<protein>
    <submittedName>
        <fullName evidence="9">Sugar transferase</fullName>
    </submittedName>
</protein>
<dbReference type="AlphaFoldDB" id="A0A6N7USJ6"/>
<feature type="transmembrane region" description="Helical" evidence="7">
    <location>
        <begin position="86"/>
        <end position="104"/>
    </location>
</feature>
<comment type="caution">
    <text evidence="9">The sequence shown here is derived from an EMBL/GenBank/DDBJ whole genome shotgun (WGS) entry which is preliminary data.</text>
</comment>
<keyword evidence="6 7" id="KW-0472">Membrane</keyword>
<dbReference type="NCBIfam" id="TIGR03025">
    <property type="entry name" value="EPS_sugtrans"/>
    <property type="match status" value="1"/>
</dbReference>
<dbReference type="RefSeq" id="WP_154477244.1">
    <property type="nucleotide sequence ID" value="NZ_VULY01000018.1"/>
</dbReference>
<feature type="transmembrane region" description="Helical" evidence="7">
    <location>
        <begin position="46"/>
        <end position="65"/>
    </location>
</feature>
<evidence type="ECO:0000313" key="9">
    <source>
        <dbReference type="EMBL" id="MSR93971.1"/>
    </source>
</evidence>
<dbReference type="Gene3D" id="3.40.50.720">
    <property type="entry name" value="NAD(P)-binding Rossmann-like Domain"/>
    <property type="match status" value="1"/>
</dbReference>
<dbReference type="PANTHER" id="PTHR30576:SF10">
    <property type="entry name" value="SLL5057 PROTEIN"/>
    <property type="match status" value="1"/>
</dbReference>
<keyword evidence="3 9" id="KW-0808">Transferase</keyword>
<feature type="transmembrane region" description="Helical" evidence="7">
    <location>
        <begin position="110"/>
        <end position="130"/>
    </location>
</feature>
<dbReference type="Proteomes" id="UP000434409">
    <property type="component" value="Unassembled WGS sequence"/>
</dbReference>
<feature type="domain" description="Bacterial sugar transferase" evidence="8">
    <location>
        <begin position="279"/>
        <end position="476"/>
    </location>
</feature>
<comment type="similarity">
    <text evidence="2">Belongs to the bacterial sugar transferase family.</text>
</comment>
<evidence type="ECO:0000256" key="5">
    <source>
        <dbReference type="ARBA" id="ARBA00022989"/>
    </source>
</evidence>